<organism evidence="1 2">
    <name type="scientific">Triplophysa rosa</name>
    <name type="common">Cave loach</name>
    <dbReference type="NCBI Taxonomy" id="992332"/>
    <lineage>
        <taxon>Eukaryota</taxon>
        <taxon>Metazoa</taxon>
        <taxon>Chordata</taxon>
        <taxon>Craniata</taxon>
        <taxon>Vertebrata</taxon>
        <taxon>Euteleostomi</taxon>
        <taxon>Actinopterygii</taxon>
        <taxon>Neopterygii</taxon>
        <taxon>Teleostei</taxon>
        <taxon>Ostariophysi</taxon>
        <taxon>Cypriniformes</taxon>
        <taxon>Nemacheilidae</taxon>
        <taxon>Triplophysa</taxon>
    </lineage>
</organism>
<dbReference type="EMBL" id="JAFHDT010000016">
    <property type="protein sequence ID" value="KAI7799083.1"/>
    <property type="molecule type" value="Genomic_DNA"/>
</dbReference>
<keyword evidence="2" id="KW-1185">Reference proteome</keyword>
<reference evidence="1" key="1">
    <citation type="submission" date="2021-02" db="EMBL/GenBank/DDBJ databases">
        <title>Comparative genomics reveals that relaxation of natural selection precedes convergent phenotypic evolution of cavefish.</title>
        <authorList>
            <person name="Peng Z."/>
        </authorList>
    </citation>
    <scope>NUCLEOTIDE SEQUENCE</scope>
    <source>
        <tissue evidence="1">Muscle</tissue>
    </source>
</reference>
<name>A0A9W7WIX0_TRIRA</name>
<proteinExistence type="predicted"/>
<gene>
    <name evidence="1" type="ORF">IRJ41_017793</name>
</gene>
<comment type="caution">
    <text evidence="1">The sequence shown here is derived from an EMBL/GenBank/DDBJ whole genome shotgun (WGS) entry which is preliminary data.</text>
</comment>
<protein>
    <submittedName>
        <fullName evidence="1">Uncharacterized protein</fullName>
    </submittedName>
</protein>
<dbReference type="AlphaFoldDB" id="A0A9W7WIX0"/>
<evidence type="ECO:0000313" key="2">
    <source>
        <dbReference type="Proteomes" id="UP001059041"/>
    </source>
</evidence>
<accession>A0A9W7WIX0</accession>
<evidence type="ECO:0000313" key="1">
    <source>
        <dbReference type="EMBL" id="KAI7799083.1"/>
    </source>
</evidence>
<sequence length="76" mass="9033">ERTEYFAKEQRTDVRVLSRLCVRQGPAEETCCCFMQTDWIFVNLSRPFGAKREVVENHKFRARRDNLLQLDSVDSH</sequence>
<feature type="non-terminal residue" evidence="1">
    <location>
        <position position="76"/>
    </location>
</feature>
<dbReference type="Proteomes" id="UP001059041">
    <property type="component" value="Linkage Group LG16"/>
</dbReference>